<dbReference type="GO" id="GO:0009424">
    <property type="term" value="C:bacterial-type flagellum hook"/>
    <property type="evidence" value="ECO:0007669"/>
    <property type="project" value="UniProtKB-UniRule"/>
</dbReference>
<keyword evidence="8" id="KW-0966">Cell projection</keyword>
<dbReference type="PANTHER" id="PTHR30288:SF0">
    <property type="entry name" value="FLAGELLAR HOOK-ASSOCIATED PROTEIN 2"/>
    <property type="match status" value="1"/>
</dbReference>
<dbReference type="Pfam" id="PF02465">
    <property type="entry name" value="FliD_N"/>
    <property type="match status" value="1"/>
</dbReference>
<comment type="subunit">
    <text evidence="2 5">Homopentamer.</text>
</comment>
<dbReference type="AlphaFoldDB" id="A0A1I4P734"/>
<gene>
    <name evidence="8" type="ORF">SAMN04487943_110109</name>
</gene>
<dbReference type="GO" id="GO:0005576">
    <property type="term" value="C:extracellular region"/>
    <property type="evidence" value="ECO:0007669"/>
    <property type="project" value="UniProtKB-SubCell"/>
</dbReference>
<dbReference type="GO" id="GO:0009421">
    <property type="term" value="C:bacterial-type flagellum filament cap"/>
    <property type="evidence" value="ECO:0007669"/>
    <property type="project" value="InterPro"/>
</dbReference>
<organism evidence="8 9">
    <name type="scientific">Gracilibacillus orientalis</name>
    <dbReference type="NCBI Taxonomy" id="334253"/>
    <lineage>
        <taxon>Bacteria</taxon>
        <taxon>Bacillati</taxon>
        <taxon>Bacillota</taxon>
        <taxon>Bacilli</taxon>
        <taxon>Bacillales</taxon>
        <taxon>Bacillaceae</taxon>
        <taxon>Gracilibacillus</taxon>
    </lineage>
</organism>
<keyword evidence="3" id="KW-0175">Coiled coil</keyword>
<keyword evidence="8" id="KW-0282">Flagellum</keyword>
<dbReference type="Pfam" id="PF07195">
    <property type="entry name" value="FliD_C"/>
    <property type="match status" value="1"/>
</dbReference>
<reference evidence="9" key="1">
    <citation type="submission" date="2016-10" db="EMBL/GenBank/DDBJ databases">
        <authorList>
            <person name="Varghese N."/>
            <person name="Submissions S."/>
        </authorList>
    </citation>
    <scope>NUCLEOTIDE SEQUENCE [LARGE SCALE GENOMIC DNA]</scope>
    <source>
        <strain evidence="9">CGMCC 1.4250</strain>
    </source>
</reference>
<evidence type="ECO:0000256" key="1">
    <source>
        <dbReference type="ARBA" id="ARBA00009764"/>
    </source>
</evidence>
<keyword evidence="4 5" id="KW-0975">Bacterial flagellum</keyword>
<dbReference type="GO" id="GO:0071973">
    <property type="term" value="P:bacterial-type flagellum-dependent cell motility"/>
    <property type="evidence" value="ECO:0007669"/>
    <property type="project" value="TreeGrafter"/>
</dbReference>
<evidence type="ECO:0000256" key="2">
    <source>
        <dbReference type="ARBA" id="ARBA00011255"/>
    </source>
</evidence>
<evidence type="ECO:0000259" key="6">
    <source>
        <dbReference type="Pfam" id="PF02465"/>
    </source>
</evidence>
<dbReference type="InterPro" id="IPR040026">
    <property type="entry name" value="FliD"/>
</dbReference>
<comment type="subcellular location">
    <subcellularLocation>
        <location evidence="5">Secreted</location>
    </subcellularLocation>
    <subcellularLocation>
        <location evidence="5">Bacterial flagellum</location>
    </subcellularLocation>
</comment>
<accession>A0A1I4P734</accession>
<dbReference type="EMBL" id="FOTR01000010">
    <property type="protein sequence ID" value="SFM23519.1"/>
    <property type="molecule type" value="Genomic_DNA"/>
</dbReference>
<feature type="domain" description="Flagellar hook-associated protein 2 C-terminal" evidence="7">
    <location>
        <begin position="398"/>
        <end position="659"/>
    </location>
</feature>
<protein>
    <recommendedName>
        <fullName evidence="5">Flagellar hook-associated protein 2</fullName>
        <shortName evidence="5">HAP2</shortName>
    </recommendedName>
    <alternativeName>
        <fullName evidence="5">Flagellar cap protein</fullName>
    </alternativeName>
</protein>
<dbReference type="PANTHER" id="PTHR30288">
    <property type="entry name" value="FLAGELLAR CAP/ASSEMBLY PROTEIN FLID"/>
    <property type="match status" value="1"/>
</dbReference>
<evidence type="ECO:0000256" key="3">
    <source>
        <dbReference type="ARBA" id="ARBA00023054"/>
    </source>
</evidence>
<dbReference type="Proteomes" id="UP000198565">
    <property type="component" value="Unassembled WGS sequence"/>
</dbReference>
<keyword evidence="5" id="KW-0964">Secreted</keyword>
<dbReference type="STRING" id="334253.SAMN04487943_110109"/>
<dbReference type="RefSeq" id="WP_091484885.1">
    <property type="nucleotide sequence ID" value="NZ_FOTR01000010.1"/>
</dbReference>
<evidence type="ECO:0000256" key="5">
    <source>
        <dbReference type="RuleBase" id="RU362066"/>
    </source>
</evidence>
<dbReference type="InterPro" id="IPR003481">
    <property type="entry name" value="FliD_N"/>
</dbReference>
<sequence length="676" mass="74280">MRINGMASGMDIDQMVRDLMKAESMPLQRMEQEKQVLEWKRDDYREMNTLMLDFRSQLTDMRMSTNYRARQVTSSDESKVTATVSSSASESSYDISNVTQLASAATLKNGGAISADSTDKIDASKSLFSQDGKLAAGVTWKQGAIKDQNITAEADNEVIQLGDAVSDTGAMDIQVNGKGFKVITDQNTTLADDEVYVNGTTGDLTFADGVVKQGDTISAEYVTADRTETKTLESDITSYQLDGGSINSLNVDIDGTSYTIGNTTGNENEYELTDGTNSIGTINTNTGKLNFDNAVTSGSAISATYDQNYASFDVGAHTSDGETYQNFVISGNETLNGLTSKVSNADLGVSMMYDSFSDQLTLTRTETGDYNTSGTEIMTNGDFINNALKFGTGTETGGKNAQFTINGLDTEREKNTFEIDGVTFNIKQTFTDSVSTNVSNDTEAVYENITEFVDTYNTLIDAVNSKVYEEHHRDYKPLTDEQRESLSDTQQEDWTDMAKSGLLRRDSILQGALSDIRSDFYASVNNDDSVNSFSHLSDLGITTTSDYMSGGKLEIDDKKLREAIESDPDGVQNIFSSDGDTYEEQGITTRLFDTVNSSMDRIYERAGRATATESQYTIGRNLTDIEDQITRFEDRLQQKEDRYYSQFTAMEQAMQRYNSQAQYMQQALGGMGGGGM</sequence>
<keyword evidence="8" id="KW-0969">Cilium</keyword>
<name>A0A1I4P734_9BACI</name>
<dbReference type="InterPro" id="IPR010809">
    <property type="entry name" value="FliD_C"/>
</dbReference>
<proteinExistence type="inferred from homology"/>
<comment type="function">
    <text evidence="5">Required for morphogenesis and for the elongation of the flagellar filament by facilitating polymerization of the flagellin monomers at the tip of growing filament. Forms a capping structure, which prevents flagellin subunits (transported through the central channel of the flagellum) from leaking out without polymerization at the distal end.</text>
</comment>
<keyword evidence="9" id="KW-1185">Reference proteome</keyword>
<evidence type="ECO:0000256" key="4">
    <source>
        <dbReference type="ARBA" id="ARBA00023143"/>
    </source>
</evidence>
<dbReference type="GO" id="GO:0007155">
    <property type="term" value="P:cell adhesion"/>
    <property type="evidence" value="ECO:0007669"/>
    <property type="project" value="InterPro"/>
</dbReference>
<evidence type="ECO:0000313" key="8">
    <source>
        <dbReference type="EMBL" id="SFM23519.1"/>
    </source>
</evidence>
<dbReference type="OrthoDB" id="9776025at2"/>
<comment type="similarity">
    <text evidence="1 5">Belongs to the FliD family.</text>
</comment>
<evidence type="ECO:0000313" key="9">
    <source>
        <dbReference type="Proteomes" id="UP000198565"/>
    </source>
</evidence>
<evidence type="ECO:0000259" key="7">
    <source>
        <dbReference type="Pfam" id="PF07195"/>
    </source>
</evidence>
<feature type="domain" description="Flagellar hook-associated protein 2 N-terminal" evidence="6">
    <location>
        <begin position="8"/>
        <end position="104"/>
    </location>
</feature>